<accession>A0ABP8QVU6</accession>
<gene>
    <name evidence="2" type="ORF">GCM10023173_04040</name>
</gene>
<dbReference type="Proteomes" id="UP001500394">
    <property type="component" value="Unassembled WGS sequence"/>
</dbReference>
<dbReference type="SUPFAM" id="SSF56935">
    <property type="entry name" value="Porins"/>
    <property type="match status" value="1"/>
</dbReference>
<protein>
    <recommendedName>
        <fullName evidence="1">TonB-dependent receptor plug domain-containing protein</fullName>
    </recommendedName>
</protein>
<dbReference type="InterPro" id="IPR037066">
    <property type="entry name" value="Plug_dom_sf"/>
</dbReference>
<name>A0ABP8QVU6_9SPHI</name>
<dbReference type="Pfam" id="PF07715">
    <property type="entry name" value="Plug"/>
    <property type="match status" value="1"/>
</dbReference>
<feature type="domain" description="TonB-dependent receptor plug" evidence="1">
    <location>
        <begin position="57"/>
        <end position="190"/>
    </location>
</feature>
<reference evidence="3" key="1">
    <citation type="journal article" date="2019" name="Int. J. Syst. Evol. Microbiol.">
        <title>The Global Catalogue of Microorganisms (GCM) 10K type strain sequencing project: providing services to taxonomists for standard genome sequencing and annotation.</title>
        <authorList>
            <consortium name="The Broad Institute Genomics Platform"/>
            <consortium name="The Broad Institute Genome Sequencing Center for Infectious Disease"/>
            <person name="Wu L."/>
            <person name="Ma J."/>
        </authorList>
    </citation>
    <scope>NUCLEOTIDE SEQUENCE [LARGE SCALE GENOMIC DNA]</scope>
    <source>
        <strain evidence="3">JCM 17858</strain>
    </source>
</reference>
<dbReference type="InterPro" id="IPR012910">
    <property type="entry name" value="Plug_dom"/>
</dbReference>
<evidence type="ECO:0000313" key="3">
    <source>
        <dbReference type="Proteomes" id="UP001500394"/>
    </source>
</evidence>
<dbReference type="RefSeq" id="WP_345064002.1">
    <property type="nucleotide sequence ID" value="NZ_BAABGR010000006.1"/>
</dbReference>
<dbReference type="EMBL" id="BAABGR010000006">
    <property type="protein sequence ID" value="GAA4511407.1"/>
    <property type="molecule type" value="Genomic_DNA"/>
</dbReference>
<dbReference type="Gene3D" id="2.170.130.10">
    <property type="entry name" value="TonB-dependent receptor, plug domain"/>
    <property type="match status" value="1"/>
</dbReference>
<evidence type="ECO:0000313" key="2">
    <source>
        <dbReference type="EMBL" id="GAA4511407.1"/>
    </source>
</evidence>
<organism evidence="2 3">
    <name type="scientific">Sphingobacterium thermophilum</name>
    <dbReference type="NCBI Taxonomy" id="768534"/>
    <lineage>
        <taxon>Bacteria</taxon>
        <taxon>Pseudomonadati</taxon>
        <taxon>Bacteroidota</taxon>
        <taxon>Sphingobacteriia</taxon>
        <taxon>Sphingobacteriales</taxon>
        <taxon>Sphingobacteriaceae</taxon>
        <taxon>Sphingobacterium</taxon>
    </lineage>
</organism>
<comment type="caution">
    <text evidence="2">The sequence shown here is derived from an EMBL/GenBank/DDBJ whole genome shotgun (WGS) entry which is preliminary data.</text>
</comment>
<proteinExistence type="predicted"/>
<keyword evidence="3" id="KW-1185">Reference proteome</keyword>
<evidence type="ECO:0000259" key="1">
    <source>
        <dbReference type="Pfam" id="PF07715"/>
    </source>
</evidence>
<sequence>MIRKFLVLVSILLYNDIALSYPNVSREWKSGERLVLLPDTSREKDLTAEELANFRNLRKSISSVDTIDLKKVNVKPFTNLSEFFKGQVSGVYVQQPSGETGSYQNIIVRGAGSTLFSNADINQVRPTVFVNGVPMVTNHSFAYEAQLYKYNRIGPETDFLNFVDISAIESIEVVKDPARLAALGPLAANGAILITTFGGKSGDREISVNSYYGINTKPSVTPVNAHYENLFRQPFYALYNNTVAARQLYPGYLADSTNMNYYGAAKWIDEYYRNSSLYSVDFSIRGGSERANFGFVGSHTRGSSTADNNQFNRYNALLNINMLPFQWFTVSAFVNATRTDRNRNTSLRDRYAEIGYLPDLSTPLSPNLEQYRNYLAMYDRAVNDNITNSIQGNISLSFDILKNLTYTSSFLIDYSEGIRDVFYPSELMETTNYISNYYGYSQRYAFVNNLKYSHQFNAKQALSFHGGIQYLDDLYRFHYAKAFDGPNDFIKLNVVSGNSGSAQYLEPQAGLKVHR</sequence>